<reference evidence="1 2" key="1">
    <citation type="submission" date="2024-04" db="EMBL/GenBank/DDBJ databases">
        <authorList>
            <person name="Rising A."/>
            <person name="Reimegard J."/>
            <person name="Sonavane S."/>
            <person name="Akerstrom W."/>
            <person name="Nylinder S."/>
            <person name="Hedman E."/>
            <person name="Kallberg Y."/>
        </authorList>
    </citation>
    <scope>NUCLEOTIDE SEQUENCE [LARGE SCALE GENOMIC DNA]</scope>
</reference>
<keyword evidence="2" id="KW-1185">Reference proteome</keyword>
<gene>
    <name evidence="1" type="ORF">LARSCL_LOCUS9901</name>
</gene>
<sequence>MDIETVLAKNTFCLREYFGHPKLEKSVLPLKNKDNRLDTLFNHNDRLLALAKTGRLDAVDSLLLVLDKGCNSTGYLESICRNGQLLPIKVSSNEGPTLVVPILAKNIGLPTSRILLMSTKRCLANKSVTKIGIETSSTKNDH</sequence>
<dbReference type="Proteomes" id="UP001497382">
    <property type="component" value="Unassembled WGS sequence"/>
</dbReference>
<organism evidence="1 2">
    <name type="scientific">Larinioides sclopetarius</name>
    <dbReference type="NCBI Taxonomy" id="280406"/>
    <lineage>
        <taxon>Eukaryota</taxon>
        <taxon>Metazoa</taxon>
        <taxon>Ecdysozoa</taxon>
        <taxon>Arthropoda</taxon>
        <taxon>Chelicerata</taxon>
        <taxon>Arachnida</taxon>
        <taxon>Araneae</taxon>
        <taxon>Araneomorphae</taxon>
        <taxon>Entelegynae</taxon>
        <taxon>Araneoidea</taxon>
        <taxon>Araneidae</taxon>
        <taxon>Larinioides</taxon>
    </lineage>
</organism>
<protein>
    <submittedName>
        <fullName evidence="1">Uncharacterized protein</fullName>
    </submittedName>
</protein>
<proteinExistence type="predicted"/>
<dbReference type="AlphaFoldDB" id="A0AAV2A3W1"/>
<comment type="caution">
    <text evidence="1">The sequence shown here is derived from an EMBL/GenBank/DDBJ whole genome shotgun (WGS) entry which is preliminary data.</text>
</comment>
<name>A0AAV2A3W1_9ARAC</name>
<dbReference type="EMBL" id="CAXIEN010000115">
    <property type="protein sequence ID" value="CAL1278633.1"/>
    <property type="molecule type" value="Genomic_DNA"/>
</dbReference>
<evidence type="ECO:0000313" key="2">
    <source>
        <dbReference type="Proteomes" id="UP001497382"/>
    </source>
</evidence>
<evidence type="ECO:0000313" key="1">
    <source>
        <dbReference type="EMBL" id="CAL1278633.1"/>
    </source>
</evidence>
<accession>A0AAV2A3W1</accession>